<name>A0A0F9B2W5_9ZZZZ</name>
<sequence length="499" mass="56089">LGDIDERAAAVIAPSRIALGVFVGQDRALRLENGAADDVLRGDQLEFGVRALLIDTWYGVLDGGSVRTDLGPYDDERALVVDELGEEVVAAGERVGGRIGVGASDGKRRTFLCHGLCELGATDLPTALADIREFLEDNPREVLIILIQDAISPRDTEGAFEESGLIDFVYPHTPGAKLPTLREMIRRDERVLVMAEEDASGVDWYQQGFELTQETPFKFQSPEEFSCKLNRGERSSPLFLLNHWIEKATPSPSDAAEVNAFDFLLERARRCEKQRGKLPNLVAVNFYDRGEVLEVVDELRFVARQELLFGLHVHVGIDDPEKAIHVANGMRVHLPIVLALSTNSPFWRGVPTGLMSTRTPIFKSFPRVGIPPRYESWDDFQSRVEFMVEANVVDDYTYFWWDVRPHPNLGTVETRICDAQTRLEHTMAIAALIQAMCKELAEHYEAGYELSTYPQEMLEENKWLAARHGLEGELVDLPRSSRVAAVDLARRLVERLRPH</sequence>
<keyword evidence="3" id="KW-0067">ATP-binding</keyword>
<dbReference type="SUPFAM" id="SSF51695">
    <property type="entry name" value="PLC-like phosphodiesterases"/>
    <property type="match status" value="1"/>
</dbReference>
<dbReference type="Pfam" id="PF26146">
    <property type="entry name" value="PI-PLC_X"/>
    <property type="match status" value="1"/>
</dbReference>
<dbReference type="PANTHER" id="PTHR36510:SF1">
    <property type="entry name" value="GLUTAMATE--CYSTEINE LIGASE 2-RELATED"/>
    <property type="match status" value="1"/>
</dbReference>
<evidence type="ECO:0000256" key="3">
    <source>
        <dbReference type="ARBA" id="ARBA00022840"/>
    </source>
</evidence>
<dbReference type="GO" id="GO:0004357">
    <property type="term" value="F:glutamate-cysteine ligase activity"/>
    <property type="evidence" value="ECO:0007669"/>
    <property type="project" value="InterPro"/>
</dbReference>
<dbReference type="Gene3D" id="3.30.590.20">
    <property type="match status" value="1"/>
</dbReference>
<keyword evidence="1" id="KW-0436">Ligase</keyword>
<dbReference type="NCBIfam" id="TIGR02050">
    <property type="entry name" value="gshA_cyan_rel"/>
    <property type="match status" value="1"/>
</dbReference>
<accession>A0A0F9B2W5</accession>
<keyword evidence="2" id="KW-0547">Nucleotide-binding</keyword>
<dbReference type="InterPro" id="IPR011793">
    <property type="entry name" value="YbdK"/>
</dbReference>
<dbReference type="InterPro" id="IPR050141">
    <property type="entry name" value="GCL_type2/YbdK_subfam"/>
</dbReference>
<dbReference type="GO" id="GO:0042398">
    <property type="term" value="P:modified amino acid biosynthetic process"/>
    <property type="evidence" value="ECO:0007669"/>
    <property type="project" value="InterPro"/>
</dbReference>
<dbReference type="InterPro" id="IPR014746">
    <property type="entry name" value="Gln_synth/guanido_kin_cat_dom"/>
</dbReference>
<dbReference type="AlphaFoldDB" id="A0A0F9B2W5"/>
<dbReference type="EMBL" id="LAZR01039737">
    <property type="protein sequence ID" value="KKL16254.1"/>
    <property type="molecule type" value="Genomic_DNA"/>
</dbReference>
<organism evidence="4">
    <name type="scientific">marine sediment metagenome</name>
    <dbReference type="NCBI Taxonomy" id="412755"/>
    <lineage>
        <taxon>unclassified sequences</taxon>
        <taxon>metagenomes</taxon>
        <taxon>ecological metagenomes</taxon>
    </lineage>
</organism>
<proteinExistence type="inferred from homology"/>
<gene>
    <name evidence="4" type="ORF">LCGC14_2497430</name>
</gene>
<dbReference type="InterPro" id="IPR017946">
    <property type="entry name" value="PLC-like_Pdiesterase_TIM-brl"/>
</dbReference>
<dbReference type="HAMAP" id="MF_01609">
    <property type="entry name" value="Glu_cys_ligase_2"/>
    <property type="match status" value="1"/>
</dbReference>
<dbReference type="SUPFAM" id="SSF55931">
    <property type="entry name" value="Glutamine synthetase/guanido kinase"/>
    <property type="match status" value="1"/>
</dbReference>
<comment type="caution">
    <text evidence="4">The sequence shown here is derived from an EMBL/GenBank/DDBJ whole genome shotgun (WGS) entry which is preliminary data.</text>
</comment>
<protein>
    <submittedName>
        <fullName evidence="4">Uncharacterized protein</fullName>
    </submittedName>
</protein>
<feature type="non-terminal residue" evidence="4">
    <location>
        <position position="499"/>
    </location>
</feature>
<evidence type="ECO:0000256" key="1">
    <source>
        <dbReference type="ARBA" id="ARBA00022598"/>
    </source>
</evidence>
<dbReference type="GO" id="GO:0005524">
    <property type="term" value="F:ATP binding"/>
    <property type="evidence" value="ECO:0007669"/>
    <property type="project" value="UniProtKB-KW"/>
</dbReference>
<dbReference type="GO" id="GO:0008081">
    <property type="term" value="F:phosphoric diester hydrolase activity"/>
    <property type="evidence" value="ECO:0007669"/>
    <property type="project" value="InterPro"/>
</dbReference>
<dbReference type="InterPro" id="IPR006336">
    <property type="entry name" value="GCS2"/>
</dbReference>
<reference evidence="4" key="1">
    <citation type="journal article" date="2015" name="Nature">
        <title>Complex archaea that bridge the gap between prokaryotes and eukaryotes.</title>
        <authorList>
            <person name="Spang A."/>
            <person name="Saw J.H."/>
            <person name="Jorgensen S.L."/>
            <person name="Zaremba-Niedzwiedzka K."/>
            <person name="Martijn J."/>
            <person name="Lind A.E."/>
            <person name="van Eijk R."/>
            <person name="Schleper C."/>
            <person name="Guy L."/>
            <person name="Ettema T.J."/>
        </authorList>
    </citation>
    <scope>NUCLEOTIDE SEQUENCE</scope>
</reference>
<dbReference type="GO" id="GO:0006629">
    <property type="term" value="P:lipid metabolic process"/>
    <property type="evidence" value="ECO:0007669"/>
    <property type="project" value="InterPro"/>
</dbReference>
<feature type="non-terminal residue" evidence="4">
    <location>
        <position position="1"/>
    </location>
</feature>
<dbReference type="Pfam" id="PF04107">
    <property type="entry name" value="GCS2"/>
    <property type="match status" value="1"/>
</dbReference>
<evidence type="ECO:0000256" key="2">
    <source>
        <dbReference type="ARBA" id="ARBA00022741"/>
    </source>
</evidence>
<evidence type="ECO:0000313" key="4">
    <source>
        <dbReference type="EMBL" id="KKL16254.1"/>
    </source>
</evidence>
<dbReference type="PANTHER" id="PTHR36510">
    <property type="entry name" value="GLUTAMATE--CYSTEINE LIGASE 2-RELATED"/>
    <property type="match status" value="1"/>
</dbReference>